<gene>
    <name evidence="2" type="ORF">GRF29_28g772713</name>
</gene>
<evidence type="ECO:0008006" key="4">
    <source>
        <dbReference type="Google" id="ProtNLM"/>
    </source>
</evidence>
<reference evidence="2 3" key="1">
    <citation type="submission" date="2021-02" db="EMBL/GenBank/DDBJ databases">
        <title>Genome assembly of Pseudopithomyces chartarum.</title>
        <authorList>
            <person name="Jauregui R."/>
            <person name="Singh J."/>
            <person name="Voisey C."/>
        </authorList>
    </citation>
    <scope>NUCLEOTIDE SEQUENCE [LARGE SCALE GENOMIC DNA]</scope>
    <source>
        <strain evidence="2 3">AGR01</strain>
    </source>
</reference>
<feature type="region of interest" description="Disordered" evidence="1">
    <location>
        <begin position="160"/>
        <end position="181"/>
    </location>
</feature>
<dbReference type="PANTHER" id="PTHR37015:SF2">
    <property type="entry name" value="REVERSE TRANSCRIPTASE DOMAIN-CONTAINING PROTEIN"/>
    <property type="match status" value="1"/>
</dbReference>
<evidence type="ECO:0000313" key="2">
    <source>
        <dbReference type="EMBL" id="KAK3213715.1"/>
    </source>
</evidence>
<organism evidence="2 3">
    <name type="scientific">Pseudopithomyces chartarum</name>
    <dbReference type="NCBI Taxonomy" id="1892770"/>
    <lineage>
        <taxon>Eukaryota</taxon>
        <taxon>Fungi</taxon>
        <taxon>Dikarya</taxon>
        <taxon>Ascomycota</taxon>
        <taxon>Pezizomycotina</taxon>
        <taxon>Dothideomycetes</taxon>
        <taxon>Pleosporomycetidae</taxon>
        <taxon>Pleosporales</taxon>
        <taxon>Massarineae</taxon>
        <taxon>Didymosphaeriaceae</taxon>
        <taxon>Pseudopithomyces</taxon>
    </lineage>
</organism>
<evidence type="ECO:0000256" key="1">
    <source>
        <dbReference type="SAM" id="MobiDB-lite"/>
    </source>
</evidence>
<feature type="region of interest" description="Disordered" evidence="1">
    <location>
        <begin position="1"/>
        <end position="32"/>
    </location>
</feature>
<dbReference type="AlphaFoldDB" id="A0AAN6LZK3"/>
<name>A0AAN6LZK3_9PLEO</name>
<dbReference type="CDD" id="cd01709">
    <property type="entry name" value="RT_like_1"/>
    <property type="match status" value="1"/>
</dbReference>
<feature type="compositionally biased region" description="Basic and acidic residues" evidence="1">
    <location>
        <begin position="791"/>
        <end position="804"/>
    </location>
</feature>
<sequence length="924" mass="106064">MRGRGRGRGGRGGFSPAPRNTQHPTDSKIATPALSTLHHVTDRKLSKLADHHDKFEADKKEILAKFVSASDDQSKVEALLDGFEQYGITAKHPELSISNLKRFVHQAKHDPSVSASLLTDWQSKLKHELDVTSVKYEYAALFGKLVIEWIKNPNPAISTVDNDVDSEGTETPESFDPVGRKEMHEQRKEWENYAFNERNVDQEKIDGYLNEIFGTTLQAKKVTKTPLQHLRDSMKRVMDFKSDLQPAKPKNTLHDNDWEATITAHRLTVDTLKSCIRGVLQSDLLVGAKREALADLENQPAVLKELVDVLNMDLEGLDKWEWDPSPISLHMRRQLNGKYRVYMDEETHQAILLHFVGMTWAVAFKQAFTTFYHSGAWLQSPYRSMNKKARQRREYFDRGSKNNHYNVRNLRRESYQNDYFMTQLPSSGFEEHRDYAAEDQDASSGSSKSPLATKQAMLRLVTSELLLNTKVYDEFLVLQSDFKWFGPSLPHDTIFAVLKFFGVPGKWLRFFKKFLEAPVVFAQDGPDAEAKVRKCGIPMSHILSDALSEVVLFCLDFAVNKRTGGANIHRFHDDLWFWGQESTCIQAWNAMQEFSNVMGLQLNEEKTGAALVVADNSKARPLSTSLPTGPIKWGFLKLDASSGRWVIDRAQVDEHIEELRRQLAACRSIMAWVQAWNSYMSRFFSTNFGRPANCFGRQHNDMIIETYEHIQRSLFHGTNTTNVTDYLRRMLKEKFGTDDSVPDGFFYFPFETGGLGLQNPLVNAFATYRKSFRDPGQRIDRASEDEQTDYDNLKESWDSGDYRPKRNNHSPLPKDESETDAEGDEPFMSFEEFTRYREETSAHLRDAYSNLQECPPEEQVETPPEILAALRERSLEETPYWLWIYNLYGGDITKRFGGLQFGERDLLPVGLVDVLRSEKVRWEG</sequence>
<dbReference type="PANTHER" id="PTHR37015">
    <property type="entry name" value="REVERSE TRANSCRIPTASE DOMAIN-CONTAINING PROTEIN"/>
    <property type="match status" value="1"/>
</dbReference>
<dbReference type="Proteomes" id="UP001280581">
    <property type="component" value="Unassembled WGS sequence"/>
</dbReference>
<feature type="region of interest" description="Disordered" evidence="1">
    <location>
        <begin position="776"/>
        <end position="825"/>
    </location>
</feature>
<keyword evidence="3" id="KW-1185">Reference proteome</keyword>
<dbReference type="EMBL" id="WVTA01000004">
    <property type="protein sequence ID" value="KAK3213715.1"/>
    <property type="molecule type" value="Genomic_DNA"/>
</dbReference>
<evidence type="ECO:0000313" key="3">
    <source>
        <dbReference type="Proteomes" id="UP001280581"/>
    </source>
</evidence>
<proteinExistence type="predicted"/>
<accession>A0AAN6LZK3</accession>
<comment type="caution">
    <text evidence="2">The sequence shown here is derived from an EMBL/GenBank/DDBJ whole genome shotgun (WGS) entry which is preliminary data.</text>
</comment>
<protein>
    <recommendedName>
        <fullName evidence="4">Reverse transcriptase domain-containing protein</fullName>
    </recommendedName>
</protein>